<dbReference type="GO" id="GO:0007168">
    <property type="term" value="P:receptor guanylyl cyclase signaling pathway"/>
    <property type="evidence" value="ECO:0007669"/>
    <property type="project" value="TreeGrafter"/>
</dbReference>
<evidence type="ECO:0000256" key="1">
    <source>
        <dbReference type="ARBA" id="ARBA00004479"/>
    </source>
</evidence>
<evidence type="ECO:0000256" key="2">
    <source>
        <dbReference type="ARBA" id="ARBA00012202"/>
    </source>
</evidence>
<keyword evidence="19" id="KW-1185">Reference proteome</keyword>
<name>A0AAD9MQT1_9ANNE</name>
<evidence type="ECO:0000256" key="4">
    <source>
        <dbReference type="ARBA" id="ARBA00022729"/>
    </source>
</evidence>
<keyword evidence="8 15" id="KW-0472">Membrane</keyword>
<evidence type="ECO:0000256" key="8">
    <source>
        <dbReference type="ARBA" id="ARBA00023136"/>
    </source>
</evidence>
<keyword evidence="12 14" id="KW-0141">cGMP biosynthesis</keyword>
<evidence type="ECO:0000256" key="12">
    <source>
        <dbReference type="ARBA" id="ARBA00023293"/>
    </source>
</evidence>
<dbReference type="InterPro" id="IPR018297">
    <property type="entry name" value="A/G_cyclase_CS"/>
</dbReference>
<keyword evidence="9" id="KW-0675">Receptor</keyword>
<feature type="transmembrane region" description="Helical" evidence="15">
    <location>
        <begin position="681"/>
        <end position="700"/>
    </location>
</feature>
<dbReference type="InterPro" id="IPR001054">
    <property type="entry name" value="A/G_cyclase"/>
</dbReference>
<dbReference type="GO" id="GO:0005525">
    <property type="term" value="F:GTP binding"/>
    <property type="evidence" value="ECO:0007669"/>
    <property type="project" value="UniProtKB-KW"/>
</dbReference>
<dbReference type="GO" id="GO:0004016">
    <property type="term" value="F:adenylate cyclase activity"/>
    <property type="evidence" value="ECO:0007669"/>
    <property type="project" value="TreeGrafter"/>
</dbReference>
<dbReference type="GO" id="GO:0005886">
    <property type="term" value="C:plasma membrane"/>
    <property type="evidence" value="ECO:0007669"/>
    <property type="project" value="TreeGrafter"/>
</dbReference>
<dbReference type="SUPFAM" id="SSF53822">
    <property type="entry name" value="Periplasmic binding protein-like I"/>
    <property type="match status" value="1"/>
</dbReference>
<proteinExistence type="inferred from homology"/>
<evidence type="ECO:0000313" key="19">
    <source>
        <dbReference type="Proteomes" id="UP001208570"/>
    </source>
</evidence>
<dbReference type="Pfam" id="PF07714">
    <property type="entry name" value="PK_Tyr_Ser-Thr"/>
    <property type="match status" value="1"/>
</dbReference>
<dbReference type="PROSITE" id="PS00452">
    <property type="entry name" value="GUANYLATE_CYCLASE_1"/>
    <property type="match status" value="1"/>
</dbReference>
<dbReference type="EMBL" id="JAODUP010001383">
    <property type="protein sequence ID" value="KAK2140351.1"/>
    <property type="molecule type" value="Genomic_DNA"/>
</dbReference>
<dbReference type="Pfam" id="PF01094">
    <property type="entry name" value="ANF_receptor"/>
    <property type="match status" value="1"/>
</dbReference>
<dbReference type="SUPFAM" id="SSF55073">
    <property type="entry name" value="Nucleotide cyclase"/>
    <property type="match status" value="1"/>
</dbReference>
<dbReference type="SUPFAM" id="SSF56112">
    <property type="entry name" value="Protein kinase-like (PK-like)"/>
    <property type="match status" value="1"/>
</dbReference>
<evidence type="ECO:0000256" key="3">
    <source>
        <dbReference type="ARBA" id="ARBA00022692"/>
    </source>
</evidence>
<evidence type="ECO:0000256" key="13">
    <source>
        <dbReference type="RuleBase" id="RU000405"/>
    </source>
</evidence>
<evidence type="ECO:0000256" key="15">
    <source>
        <dbReference type="SAM" id="Phobius"/>
    </source>
</evidence>
<dbReference type="PROSITE" id="PS50125">
    <property type="entry name" value="GUANYLATE_CYCLASE_2"/>
    <property type="match status" value="1"/>
</dbReference>
<dbReference type="PANTHER" id="PTHR11920:SF502">
    <property type="entry name" value="GUANYLATE CYCLASE"/>
    <property type="match status" value="1"/>
</dbReference>
<dbReference type="Gene3D" id="1.10.510.10">
    <property type="entry name" value="Transferase(Phosphotransferase) domain 1"/>
    <property type="match status" value="1"/>
</dbReference>
<keyword evidence="6 15" id="KW-1133">Transmembrane helix</keyword>
<dbReference type="CDD" id="cd06352">
    <property type="entry name" value="PBP1_NPR_GC-like"/>
    <property type="match status" value="1"/>
</dbReference>
<evidence type="ECO:0000256" key="7">
    <source>
        <dbReference type="ARBA" id="ARBA00023134"/>
    </source>
</evidence>
<dbReference type="InterPro" id="IPR000719">
    <property type="entry name" value="Prot_kinase_dom"/>
</dbReference>
<dbReference type="InterPro" id="IPR001245">
    <property type="entry name" value="Ser-Thr/Tyr_kinase_cat_dom"/>
</dbReference>
<dbReference type="Pfam" id="PF00211">
    <property type="entry name" value="Guanylate_cyc"/>
    <property type="match status" value="1"/>
</dbReference>
<accession>A0AAD9MQT1</accession>
<evidence type="ECO:0000259" key="17">
    <source>
        <dbReference type="PROSITE" id="PS50125"/>
    </source>
</evidence>
<keyword evidence="5" id="KW-0547">Nucleotide-binding</keyword>
<dbReference type="GO" id="GO:0004383">
    <property type="term" value="F:guanylate cyclase activity"/>
    <property type="evidence" value="ECO:0007669"/>
    <property type="project" value="UniProtKB-EC"/>
</dbReference>
<dbReference type="AlphaFoldDB" id="A0AAD9MQT1"/>
<dbReference type="InterPro" id="IPR001170">
    <property type="entry name" value="ANPR/GUC"/>
</dbReference>
<keyword evidence="10" id="KW-0325">Glycoprotein</keyword>
<evidence type="ECO:0000313" key="18">
    <source>
        <dbReference type="EMBL" id="KAK2140351.1"/>
    </source>
</evidence>
<evidence type="ECO:0000256" key="14">
    <source>
        <dbReference type="RuleBase" id="RU003431"/>
    </source>
</evidence>
<dbReference type="PROSITE" id="PS50011">
    <property type="entry name" value="PROTEIN_KINASE_DOM"/>
    <property type="match status" value="1"/>
</dbReference>
<keyword evidence="7" id="KW-0342">GTP-binding</keyword>
<dbReference type="Gene3D" id="6.10.250.780">
    <property type="match status" value="1"/>
</dbReference>
<dbReference type="GO" id="GO:0004672">
    <property type="term" value="F:protein kinase activity"/>
    <property type="evidence" value="ECO:0007669"/>
    <property type="project" value="InterPro"/>
</dbReference>
<gene>
    <name evidence="18" type="ORF">LSH36_1384g00003</name>
</gene>
<comment type="caution">
    <text evidence="18">The sequence shown here is derived from an EMBL/GenBank/DDBJ whole genome shotgun (WGS) entry which is preliminary data.</text>
</comment>
<dbReference type="Gene3D" id="3.40.50.2300">
    <property type="match status" value="2"/>
</dbReference>
<comment type="catalytic activity">
    <reaction evidence="14">
        <text>GTP = 3',5'-cyclic GMP + diphosphate</text>
        <dbReference type="Rhea" id="RHEA:13665"/>
        <dbReference type="ChEBI" id="CHEBI:33019"/>
        <dbReference type="ChEBI" id="CHEBI:37565"/>
        <dbReference type="ChEBI" id="CHEBI:57746"/>
        <dbReference type="EC" id="4.6.1.2"/>
    </reaction>
</comment>
<dbReference type="SMART" id="SM00044">
    <property type="entry name" value="CYCc"/>
    <property type="match status" value="1"/>
</dbReference>
<reference evidence="18" key="1">
    <citation type="journal article" date="2023" name="Mol. Biol. Evol.">
        <title>Third-Generation Sequencing Reveals the Adaptive Role of the Epigenome in Three Deep-Sea Polychaetes.</title>
        <authorList>
            <person name="Perez M."/>
            <person name="Aroh O."/>
            <person name="Sun Y."/>
            <person name="Lan Y."/>
            <person name="Juniper S.K."/>
            <person name="Young C.R."/>
            <person name="Angers B."/>
            <person name="Qian P.Y."/>
        </authorList>
    </citation>
    <scope>NUCLEOTIDE SEQUENCE</scope>
    <source>
        <strain evidence="18">P08H-3</strain>
    </source>
</reference>
<keyword evidence="4" id="KW-0732">Signal</keyword>
<feature type="domain" description="Guanylate cyclase" evidence="17">
    <location>
        <begin position="962"/>
        <end position="1092"/>
    </location>
</feature>
<dbReference type="EC" id="4.6.1.2" evidence="2 14"/>
<dbReference type="GO" id="GO:0001653">
    <property type="term" value="F:peptide receptor activity"/>
    <property type="evidence" value="ECO:0007669"/>
    <property type="project" value="TreeGrafter"/>
</dbReference>
<dbReference type="PANTHER" id="PTHR11920">
    <property type="entry name" value="GUANYLYL CYCLASE"/>
    <property type="match status" value="1"/>
</dbReference>
<dbReference type="GO" id="GO:0005524">
    <property type="term" value="F:ATP binding"/>
    <property type="evidence" value="ECO:0007669"/>
    <property type="project" value="InterPro"/>
</dbReference>
<dbReference type="GO" id="GO:0035556">
    <property type="term" value="P:intracellular signal transduction"/>
    <property type="evidence" value="ECO:0007669"/>
    <property type="project" value="InterPro"/>
</dbReference>
<evidence type="ECO:0000259" key="16">
    <source>
        <dbReference type="PROSITE" id="PS50011"/>
    </source>
</evidence>
<evidence type="ECO:0000256" key="6">
    <source>
        <dbReference type="ARBA" id="ARBA00022989"/>
    </source>
</evidence>
<dbReference type="InterPro" id="IPR001828">
    <property type="entry name" value="ANF_lig-bd_rcpt"/>
</dbReference>
<dbReference type="Gene3D" id="3.30.70.1230">
    <property type="entry name" value="Nucleotide cyclase"/>
    <property type="match status" value="1"/>
</dbReference>
<organism evidence="18 19">
    <name type="scientific">Paralvinella palmiformis</name>
    <dbReference type="NCBI Taxonomy" id="53620"/>
    <lineage>
        <taxon>Eukaryota</taxon>
        <taxon>Metazoa</taxon>
        <taxon>Spiralia</taxon>
        <taxon>Lophotrochozoa</taxon>
        <taxon>Annelida</taxon>
        <taxon>Polychaeta</taxon>
        <taxon>Sedentaria</taxon>
        <taxon>Canalipalpata</taxon>
        <taxon>Terebellida</taxon>
        <taxon>Terebelliformia</taxon>
        <taxon>Alvinellidae</taxon>
        <taxon>Paralvinella</taxon>
    </lineage>
</organism>
<evidence type="ECO:0000256" key="9">
    <source>
        <dbReference type="ARBA" id="ARBA00023170"/>
    </source>
</evidence>
<keyword evidence="3 15" id="KW-0812">Transmembrane</keyword>
<feature type="domain" description="Protein kinase" evidence="16">
    <location>
        <begin position="589"/>
        <end position="890"/>
    </location>
</feature>
<dbReference type="InterPro" id="IPR029787">
    <property type="entry name" value="Nucleotide_cyclase"/>
</dbReference>
<dbReference type="FunFam" id="3.30.70.1230:FF:000004">
    <property type="entry name" value="Guanylate cyclase"/>
    <property type="match status" value="1"/>
</dbReference>
<dbReference type="Proteomes" id="UP001208570">
    <property type="component" value="Unassembled WGS sequence"/>
</dbReference>
<dbReference type="InterPro" id="IPR028082">
    <property type="entry name" value="Peripla_BP_I"/>
</dbReference>
<dbReference type="InterPro" id="IPR011009">
    <property type="entry name" value="Kinase-like_dom_sf"/>
</dbReference>
<comment type="similarity">
    <text evidence="13">Belongs to the adenylyl cyclase class-4/guanylyl cyclase family.</text>
</comment>
<feature type="transmembrane region" description="Helical" evidence="15">
    <location>
        <begin position="527"/>
        <end position="551"/>
    </location>
</feature>
<keyword evidence="11 13" id="KW-0456">Lyase</keyword>
<dbReference type="InterPro" id="IPR050401">
    <property type="entry name" value="Cyclic_nucleotide_synthase"/>
</dbReference>
<dbReference type="CDD" id="cd07302">
    <property type="entry name" value="CHD"/>
    <property type="match status" value="1"/>
</dbReference>
<evidence type="ECO:0000256" key="11">
    <source>
        <dbReference type="ARBA" id="ARBA00023239"/>
    </source>
</evidence>
<evidence type="ECO:0000256" key="5">
    <source>
        <dbReference type="ARBA" id="ARBA00022741"/>
    </source>
</evidence>
<sequence>MRFLAPAPVMVPVLGLSHGIPDCGRAFSVVRKVLTQCHQSLNADTPAAPSQSLSDRHLAEQPYEAYAMRKAESFPKPLHVFLILTLGCVHPTAAKVFKLGLLCPFQNEYDFSARTSASAVSLAIEAINNNTELNLNGQIYLTVTARDTECSNKQALGHAVDLWYNESVDAFLGPPCSSACRAVAEIASVYSIPMISWVATDANLNDRQRYSTLSRTLGPFNKIATFLLEILLQYNWRRVVIISSNHHILYHDAAEAIVGVFTEDNITIAYHNRYGRYPSNKYIIKTLKKASLVGRIILLINPKEDRRRFILAAFDLGMCDGEFVFYTLDMLPDQNITNSDQIWKGSDERDDDARKAFESVFHVTLAALTNTEVTSFRDEVGRRNTMPPWNFHPTSEEQGDKYSPFLHDAVLLYALALSAVIKSGGDATDGATVVSNMRGRVFSGVSGKVVLDDNGDREPDFWITDMDPKTGAFVKVAEVINYDLGVREFRKDIRQPQWPNGKVGHANAPPDTPSCGFNGELCEFDSVWAFIVAAAVFVLVVAAFVVSLVMYSRNKFETSLLIQTWRIDPEDVEFVQSNMSSNNRQATGRQVSDSLNSGIFASMCSLNKSVRSMMSNSASMQQFFTNIGYYRGAMVAIKKIQKDHIQLSRIVLLEFNAASLQLLSHPCTDALFLKALTNSNLNVFVGASITLPGISLYWQYCIKGSLLDLLNNDSIRLDDTFKVSFMTDIAKGMVYLHRSHIVSHGRLKSSNCLVDSRWMIKVTDYGLPTLLSGQLDDVSDEDMVHRKMLWTAPEILRENVTLLRGSQPGDVYSFAIICYEILTRKEPYSFDNMTPRDMINRIRTGESTPFRPTLPEETDASKEMVKLTRLCWDEEPDRRPTFINIKAALVKMTGGEINILDSIIKMVEKYSINLEEIVGERTLQIVEEKKRTDLLLYKILPMVAEQLKAGLVVTPENFRQSSIYFSDIVGFTTISADSTPMQIVDFLNDLYTCFDDVLAHHDVYKVETVGDAYMVVSGVPLRNGTKHVTEIANCSLDLLSIVTGFTIRHRPHIKLQLRIGVHTGAVVTGVVGLMMPRYCLFGDTVTTAAKMESTGKPLRIHISKASYQGLRDANGGYETMKRGEMNLTNAGTQTTYWLYGKKGFDKPLPIFNRRKYRGYPAVWLRLVYCSGIDFGTETIAGVYYRPLELESVEGQSRTVGIL</sequence>
<evidence type="ECO:0000256" key="10">
    <source>
        <dbReference type="ARBA" id="ARBA00023180"/>
    </source>
</evidence>
<protein>
    <recommendedName>
        <fullName evidence="2 14">Guanylate cyclase</fullName>
        <ecNumber evidence="2 14">4.6.1.2</ecNumber>
    </recommendedName>
</protein>
<comment type="subcellular location">
    <subcellularLocation>
        <location evidence="1">Membrane</location>
        <topology evidence="1">Single-pass type I membrane protein</topology>
    </subcellularLocation>
</comment>
<dbReference type="PRINTS" id="PR00255">
    <property type="entry name" value="NATPEPTIDER"/>
</dbReference>